<evidence type="ECO:0000313" key="3">
    <source>
        <dbReference type="Proteomes" id="UP001497453"/>
    </source>
</evidence>
<feature type="compositionally biased region" description="Basic and acidic residues" evidence="1">
    <location>
        <begin position="434"/>
        <end position="445"/>
    </location>
</feature>
<feature type="region of interest" description="Disordered" evidence="1">
    <location>
        <begin position="666"/>
        <end position="704"/>
    </location>
</feature>
<feature type="compositionally biased region" description="Low complexity" evidence="1">
    <location>
        <begin position="446"/>
        <end position="455"/>
    </location>
</feature>
<evidence type="ECO:0000313" key="2">
    <source>
        <dbReference type="EMBL" id="CAL1717189.1"/>
    </source>
</evidence>
<reference evidence="3" key="1">
    <citation type="submission" date="2024-04" db="EMBL/GenBank/DDBJ databases">
        <authorList>
            <person name="Shaw F."/>
            <person name="Minotto A."/>
        </authorList>
    </citation>
    <scope>NUCLEOTIDE SEQUENCE [LARGE SCALE GENOMIC DNA]</scope>
</reference>
<feature type="compositionally biased region" description="Polar residues" evidence="1">
    <location>
        <begin position="666"/>
        <end position="675"/>
    </location>
</feature>
<keyword evidence="3" id="KW-1185">Reference proteome</keyword>
<protein>
    <submittedName>
        <fullName evidence="2">Uncharacterized protein</fullName>
    </submittedName>
</protein>
<dbReference type="Proteomes" id="UP001497453">
    <property type="component" value="Chromosome 9"/>
</dbReference>
<proteinExistence type="predicted"/>
<organism evidence="2 3">
    <name type="scientific">Somion occarium</name>
    <dbReference type="NCBI Taxonomy" id="3059160"/>
    <lineage>
        <taxon>Eukaryota</taxon>
        <taxon>Fungi</taxon>
        <taxon>Dikarya</taxon>
        <taxon>Basidiomycota</taxon>
        <taxon>Agaricomycotina</taxon>
        <taxon>Agaricomycetes</taxon>
        <taxon>Polyporales</taxon>
        <taxon>Cerrenaceae</taxon>
        <taxon>Somion</taxon>
    </lineage>
</organism>
<accession>A0ABP1EE74</accession>
<feature type="compositionally biased region" description="Polar residues" evidence="1">
    <location>
        <begin position="251"/>
        <end position="262"/>
    </location>
</feature>
<feature type="region of interest" description="Disordered" evidence="1">
    <location>
        <begin position="312"/>
        <end position="400"/>
    </location>
</feature>
<feature type="region of interest" description="Disordered" evidence="1">
    <location>
        <begin position="225"/>
        <end position="268"/>
    </location>
</feature>
<feature type="compositionally biased region" description="Low complexity" evidence="1">
    <location>
        <begin position="528"/>
        <end position="543"/>
    </location>
</feature>
<evidence type="ECO:0000256" key="1">
    <source>
        <dbReference type="SAM" id="MobiDB-lite"/>
    </source>
</evidence>
<feature type="compositionally biased region" description="Gly residues" evidence="1">
    <location>
        <begin position="346"/>
        <end position="362"/>
    </location>
</feature>
<feature type="region of interest" description="Disordered" evidence="1">
    <location>
        <begin position="1"/>
        <end position="29"/>
    </location>
</feature>
<gene>
    <name evidence="2" type="ORF">GFSPODELE1_LOCUS11089</name>
</gene>
<feature type="compositionally biased region" description="Low complexity" evidence="1">
    <location>
        <begin position="238"/>
        <end position="250"/>
    </location>
</feature>
<name>A0ABP1EE74_9APHY</name>
<dbReference type="EMBL" id="OZ037952">
    <property type="protein sequence ID" value="CAL1717189.1"/>
    <property type="molecule type" value="Genomic_DNA"/>
</dbReference>
<feature type="region of interest" description="Disordered" evidence="1">
    <location>
        <begin position="84"/>
        <end position="106"/>
    </location>
</feature>
<feature type="region of interest" description="Disordered" evidence="1">
    <location>
        <begin position="434"/>
        <end position="468"/>
    </location>
</feature>
<sequence>MSFPSFVDPNTSGVQRHPPSSPLQSRTGNIIGASAPFRAPAHKHAHHLHSIPPREKSTRTLIIDHLLWVHARTRFAQARAELGMTDRTGGPPSNNFAHRERPENYEEDEEVYSDGEDITTLVARAGGPGHTHAEDEDERLDMQDLPLARNLRQRAESVEKVIVAMLDQPPEVPPLHPDDLLEPNTSPQLQPTSVPQHQHILPNGVRLRLALGTVINDLFARRAPKPPQRAYQGNKTGPSPSLPSALIPLSTVSLSGSGSPTPHQRPIPSDYIRSLYAIGADPDAQNSPPSLRCPRHLHMGCEICVEAKVPPRLTPKARSSSSRPGSTPTGSPRDSHTIPSGSNVFGLGGGVTGWQEGSGIGSGLARPGQRGTVLRRSSDAYRQTTVNNGEGSRSSNQESTNAAMLNTKLAEFIIRFLRLSALVASELGREAAEDRLSLDGGREYDPSSSSGQTRPPSSPQMPFRQPPQRHVSDINVYGHALRPSREWYFLLAGLLTRTVLEGFITGGWLGVEPLEVLLTVGLGITPRSTPEPSATGSSAASGSIPKSRLDEFAEFDPDDLPDLEESVRMLFPSLRDPGYNKGGMLPRREGPEAEYEIEMTQRLARFYDVPQSTPDVATHMEDLAWQFPAEAVERASCRFCEAVARWRGKPELETYKKASWITLNQGNRSSGSNAPMSIDSLLHSNPTSPTVMHATPVSSRSQALAQSRRPSIEKYFIMPESLIIGKRRRRSDLGSRPM</sequence>
<feature type="compositionally biased region" description="Low complexity" evidence="1">
    <location>
        <begin position="318"/>
        <end position="332"/>
    </location>
</feature>
<feature type="region of interest" description="Disordered" evidence="1">
    <location>
        <begin position="526"/>
        <end position="546"/>
    </location>
</feature>
<feature type="compositionally biased region" description="Polar residues" evidence="1">
    <location>
        <begin position="380"/>
        <end position="400"/>
    </location>
</feature>